<evidence type="ECO:0000313" key="9">
    <source>
        <dbReference type="EMBL" id="ASE33231.1"/>
    </source>
</evidence>
<keyword evidence="5 7" id="KW-0472">Membrane</keyword>
<evidence type="ECO:0000256" key="6">
    <source>
        <dbReference type="ARBA" id="ARBA00034125"/>
    </source>
</evidence>
<evidence type="ECO:0000256" key="3">
    <source>
        <dbReference type="ARBA" id="ARBA00022692"/>
    </source>
</evidence>
<dbReference type="Proteomes" id="UP000197058">
    <property type="component" value="Chromosome"/>
</dbReference>
<proteinExistence type="inferred from homology"/>
<dbReference type="AlphaFoldDB" id="A0AAI8DGK6"/>
<keyword evidence="4 7" id="KW-1133">Transmembrane helix</keyword>
<dbReference type="PANTHER" id="PTHR34390:SF2">
    <property type="entry name" value="SUCCINATE TRANSPORTER SUBUNIT YJJP-RELATED"/>
    <property type="match status" value="1"/>
</dbReference>
<organism evidence="9 10">
    <name type="scientific">Mammaliicoccus sciuri</name>
    <name type="common">Staphylococcus sciuri</name>
    <dbReference type="NCBI Taxonomy" id="1296"/>
    <lineage>
        <taxon>Bacteria</taxon>
        <taxon>Bacillati</taxon>
        <taxon>Bacillota</taxon>
        <taxon>Bacilli</taxon>
        <taxon>Bacillales</taxon>
        <taxon>Staphylococcaceae</taxon>
        <taxon>Mammaliicoccus</taxon>
    </lineage>
</organism>
<dbReference type="KEGG" id="sscu:CEP64_01035"/>
<dbReference type="Pfam" id="PF06738">
    <property type="entry name" value="ThrE"/>
    <property type="match status" value="1"/>
</dbReference>
<evidence type="ECO:0000313" key="10">
    <source>
        <dbReference type="Proteomes" id="UP000197058"/>
    </source>
</evidence>
<dbReference type="RefSeq" id="WP_084756651.1">
    <property type="nucleotide sequence ID" value="NZ_CP022046.2"/>
</dbReference>
<keyword evidence="3 7" id="KW-0812">Transmembrane</keyword>
<dbReference type="EMBL" id="CP022046">
    <property type="protein sequence ID" value="ASE33231.1"/>
    <property type="molecule type" value="Genomic_DNA"/>
</dbReference>
<name>A0AAI8DGK6_MAMSC</name>
<dbReference type="GO" id="GO:0022857">
    <property type="term" value="F:transmembrane transporter activity"/>
    <property type="evidence" value="ECO:0007669"/>
    <property type="project" value="InterPro"/>
</dbReference>
<feature type="transmembrane region" description="Helical" evidence="7">
    <location>
        <begin position="147"/>
        <end position="164"/>
    </location>
</feature>
<dbReference type="GO" id="GO:0005886">
    <property type="term" value="C:plasma membrane"/>
    <property type="evidence" value="ECO:0007669"/>
    <property type="project" value="UniProtKB-SubCell"/>
</dbReference>
<dbReference type="InterPro" id="IPR050539">
    <property type="entry name" value="ThrE_Dicarb/AminoAcid_Exp"/>
</dbReference>
<dbReference type="PANTHER" id="PTHR34390">
    <property type="entry name" value="UPF0442 PROTEIN YJJB-RELATED"/>
    <property type="match status" value="1"/>
</dbReference>
<sequence length="255" mass="28229">MIRDTSNNHIDEKLLTKVILLAGRILLECSAETIRIEDTMNRIARSLGYQHSNGYVVNIFITFSLSQNSEVQIIRIHKNNTNLIKIANVNTISRKLVNKEITLEEAYKKLKDIDLNTKNYPLLLKTLVSGLISLSFLYLFGGEFGDIIPAFIAGSIGFSIVEIIKMRIPTLFIPELIGSLVIGLIAIWGHHLMATGDISPIIISCVMPIVPGVLITTAVQDLFDRHMVMFTTKMLEAIVTSFGIGSGVATSFLIL</sequence>
<dbReference type="GO" id="GO:0015744">
    <property type="term" value="P:succinate transport"/>
    <property type="evidence" value="ECO:0007669"/>
    <property type="project" value="TreeGrafter"/>
</dbReference>
<evidence type="ECO:0000256" key="1">
    <source>
        <dbReference type="ARBA" id="ARBA00004651"/>
    </source>
</evidence>
<keyword evidence="2" id="KW-1003">Cell membrane</keyword>
<protein>
    <submittedName>
        <fullName evidence="9">Threonine/serine exporter</fullName>
    </submittedName>
</protein>
<evidence type="ECO:0000256" key="7">
    <source>
        <dbReference type="SAM" id="Phobius"/>
    </source>
</evidence>
<feature type="transmembrane region" description="Helical" evidence="7">
    <location>
        <begin position="201"/>
        <end position="223"/>
    </location>
</feature>
<comment type="subcellular location">
    <subcellularLocation>
        <location evidence="1">Cell membrane</location>
        <topology evidence="1">Multi-pass membrane protein</topology>
    </subcellularLocation>
</comment>
<accession>A0AAI8DGK6</accession>
<dbReference type="InterPro" id="IPR010619">
    <property type="entry name" value="ThrE-like_N"/>
</dbReference>
<gene>
    <name evidence="9" type="ORF">CEP64_01035</name>
</gene>
<comment type="similarity">
    <text evidence="6">Belongs to the ThrE exporter (TC 2.A.79) family.</text>
</comment>
<feature type="transmembrane region" description="Helical" evidence="7">
    <location>
        <begin position="235"/>
        <end position="254"/>
    </location>
</feature>
<evidence type="ECO:0000259" key="8">
    <source>
        <dbReference type="Pfam" id="PF06738"/>
    </source>
</evidence>
<reference evidence="10" key="1">
    <citation type="submission" date="2017-06" db="EMBL/GenBank/DDBJ databases">
        <title>FDA dAtabase for Regulatory Grade micrObial Sequences (FDA-ARGOS): Supporting development and validation of Infectious Disease Dx tests.</title>
        <authorList>
            <person name="Goldberg B."/>
            <person name="Campos J."/>
            <person name="Tallon L."/>
            <person name="Sadzewicz L."/>
            <person name="Sengamalay N."/>
            <person name="Ott S."/>
            <person name="Godinez A."/>
            <person name="Nagaraj S."/>
            <person name="Vavikolanu K."/>
            <person name="Nadendla S."/>
            <person name="George J."/>
            <person name="Geyer C."/>
            <person name="Sichtig H."/>
        </authorList>
    </citation>
    <scope>NUCLEOTIDE SEQUENCE [LARGE SCALE GENOMIC DNA]</scope>
    <source>
        <strain evidence="10">FDAARGOS_285</strain>
    </source>
</reference>
<evidence type="ECO:0000256" key="2">
    <source>
        <dbReference type="ARBA" id="ARBA00022475"/>
    </source>
</evidence>
<feature type="domain" description="Threonine/serine exporter-like N-terminal" evidence="8">
    <location>
        <begin position="18"/>
        <end position="252"/>
    </location>
</feature>
<evidence type="ECO:0000256" key="5">
    <source>
        <dbReference type="ARBA" id="ARBA00023136"/>
    </source>
</evidence>
<feature type="transmembrane region" description="Helical" evidence="7">
    <location>
        <begin position="122"/>
        <end position="141"/>
    </location>
</feature>
<evidence type="ECO:0000256" key="4">
    <source>
        <dbReference type="ARBA" id="ARBA00022989"/>
    </source>
</evidence>
<feature type="transmembrane region" description="Helical" evidence="7">
    <location>
        <begin position="171"/>
        <end position="189"/>
    </location>
</feature>